<feature type="domain" description="ABC transporter" evidence="7">
    <location>
        <begin position="4"/>
        <end position="236"/>
    </location>
</feature>
<dbReference type="GO" id="GO:0016887">
    <property type="term" value="F:ATP hydrolysis activity"/>
    <property type="evidence" value="ECO:0007669"/>
    <property type="project" value="InterPro"/>
</dbReference>
<dbReference type="Proteomes" id="UP000031196">
    <property type="component" value="Unassembled WGS sequence"/>
</dbReference>
<dbReference type="InterPro" id="IPR027417">
    <property type="entry name" value="P-loop_NTPase"/>
</dbReference>
<keyword evidence="3" id="KW-0547">Nucleotide-binding</keyword>
<dbReference type="InterPro" id="IPR003593">
    <property type="entry name" value="AAA+_ATPase"/>
</dbReference>
<reference evidence="8 9" key="1">
    <citation type="submission" date="2014-12" db="EMBL/GenBank/DDBJ databases">
        <title>Genome sequencing of Arthrobacter phenanthrenivorans SWC37.</title>
        <authorList>
            <person name="Tan P.W."/>
            <person name="Chan K.-G."/>
        </authorList>
    </citation>
    <scope>NUCLEOTIDE SEQUENCE [LARGE SCALE GENOMIC DNA]</scope>
    <source>
        <strain evidence="8 9">SWC37</strain>
    </source>
</reference>
<dbReference type="FunFam" id="3.40.50.300:FF:000042">
    <property type="entry name" value="Maltose/maltodextrin ABC transporter, ATP-binding protein"/>
    <property type="match status" value="1"/>
</dbReference>
<dbReference type="EMBL" id="JWTB01000042">
    <property type="protein sequence ID" value="KIC63281.1"/>
    <property type="molecule type" value="Genomic_DNA"/>
</dbReference>
<evidence type="ECO:0000313" key="8">
    <source>
        <dbReference type="EMBL" id="KIC63281.1"/>
    </source>
</evidence>
<dbReference type="InterPro" id="IPR047641">
    <property type="entry name" value="ABC_transpr_MalK/UgpC-like"/>
</dbReference>
<dbReference type="InterPro" id="IPR008995">
    <property type="entry name" value="Mo/tungstate-bd_C_term_dom"/>
</dbReference>
<protein>
    <submittedName>
        <fullName evidence="8">Sugar ABC transporter ATP-binding protein</fullName>
    </submittedName>
</protein>
<dbReference type="PROSITE" id="PS50893">
    <property type="entry name" value="ABC_TRANSPORTER_2"/>
    <property type="match status" value="1"/>
</dbReference>
<dbReference type="GO" id="GO:0055052">
    <property type="term" value="C:ATP-binding cassette (ABC) transporter complex, substrate-binding subunit-containing"/>
    <property type="evidence" value="ECO:0007669"/>
    <property type="project" value="TreeGrafter"/>
</dbReference>
<dbReference type="PROSITE" id="PS00211">
    <property type="entry name" value="ABC_TRANSPORTER_1"/>
    <property type="match status" value="1"/>
</dbReference>
<keyword evidence="4 8" id="KW-0067">ATP-binding</keyword>
<dbReference type="GO" id="GO:0140359">
    <property type="term" value="F:ABC-type transporter activity"/>
    <property type="evidence" value="ECO:0007669"/>
    <property type="project" value="InterPro"/>
</dbReference>
<evidence type="ECO:0000256" key="5">
    <source>
        <dbReference type="ARBA" id="ARBA00022967"/>
    </source>
</evidence>
<dbReference type="InterPro" id="IPR015855">
    <property type="entry name" value="ABC_transpr_MalK-like"/>
</dbReference>
<dbReference type="SUPFAM" id="SSF52540">
    <property type="entry name" value="P-loop containing nucleoside triphosphate hydrolases"/>
    <property type="match status" value="1"/>
</dbReference>
<dbReference type="InterPro" id="IPR003439">
    <property type="entry name" value="ABC_transporter-like_ATP-bd"/>
</dbReference>
<dbReference type="InterPro" id="IPR040582">
    <property type="entry name" value="OB_MalK-like"/>
</dbReference>
<comment type="caution">
    <text evidence="8">The sequence shown here is derived from an EMBL/GenBank/DDBJ whole genome shotgun (WGS) entry which is preliminary data.</text>
</comment>
<dbReference type="Pfam" id="PF00005">
    <property type="entry name" value="ABC_tran"/>
    <property type="match status" value="1"/>
</dbReference>
<gene>
    <name evidence="8" type="ORF">RM50_18485</name>
</gene>
<evidence type="ECO:0000256" key="1">
    <source>
        <dbReference type="ARBA" id="ARBA00022448"/>
    </source>
</evidence>
<proteinExistence type="predicted"/>
<dbReference type="Pfam" id="PF17912">
    <property type="entry name" value="OB_MalK"/>
    <property type="match status" value="1"/>
</dbReference>
<dbReference type="InterPro" id="IPR017871">
    <property type="entry name" value="ABC_transporter-like_CS"/>
</dbReference>
<keyword evidence="5" id="KW-1278">Translocase</keyword>
<keyword evidence="1" id="KW-0813">Transport</keyword>
<evidence type="ECO:0000256" key="3">
    <source>
        <dbReference type="ARBA" id="ARBA00022741"/>
    </source>
</evidence>
<evidence type="ECO:0000256" key="4">
    <source>
        <dbReference type="ARBA" id="ARBA00022840"/>
    </source>
</evidence>
<dbReference type="RefSeq" id="WP_043455760.1">
    <property type="nucleotide sequence ID" value="NZ_JWTB01000042.1"/>
</dbReference>
<evidence type="ECO:0000259" key="7">
    <source>
        <dbReference type="PROSITE" id="PS50893"/>
    </source>
</evidence>
<sequence>MADISIKGLHKTYPGSTELATNNVSLEVAEGEFMVLLGPSGCGKTTLLRMVAGLDFPDQGSIAIGGRDVTYLPPQDRNLSMVFQSYAVFPHRMVRTNIAFGLMMKKLPREEIERKVAWAADLLQLSPYLDRYPAQLSGGQRQRVAVARAIVMDADVLLMDEPLSNLDALLRLDFRAELKKIVQQLGSTTLYVTHDQVEAMSLSDRVAVMKKGQIAQLGHPITVYEEPADRFVGGFIGSPPMNFLDGRITPQGALEVGGQSIAAPEFLARAAARTGGAPVMVGIRAENISLAQPGSEGTLDAGVEVVEPLGHATLLTVDLGGQAVKVQVPSTARVSAGDTVGLLFEQSALRFFDTETQLGLTA</sequence>
<dbReference type="CDD" id="cd03301">
    <property type="entry name" value="ABC_MalK_N"/>
    <property type="match status" value="1"/>
</dbReference>
<accession>A0A0B4D9E3</accession>
<dbReference type="PANTHER" id="PTHR43875:SF15">
    <property type="entry name" value="TREHALOSE IMPORT ATP-BINDING PROTEIN SUGC"/>
    <property type="match status" value="1"/>
</dbReference>
<evidence type="ECO:0000313" key="9">
    <source>
        <dbReference type="Proteomes" id="UP000031196"/>
    </source>
</evidence>
<keyword evidence="6" id="KW-0472">Membrane</keyword>
<dbReference type="OrthoDB" id="9802264at2"/>
<keyword evidence="2" id="KW-1003">Cell membrane</keyword>
<dbReference type="SMART" id="SM00382">
    <property type="entry name" value="AAA"/>
    <property type="match status" value="1"/>
</dbReference>
<name>A0A0B4D9E3_PSEPS</name>
<dbReference type="InterPro" id="IPR012340">
    <property type="entry name" value="NA-bd_OB-fold"/>
</dbReference>
<dbReference type="AlphaFoldDB" id="A0A0B4D9E3"/>
<dbReference type="Gene3D" id="2.40.50.140">
    <property type="entry name" value="Nucleic acid-binding proteins"/>
    <property type="match status" value="1"/>
</dbReference>
<evidence type="ECO:0000256" key="6">
    <source>
        <dbReference type="ARBA" id="ARBA00023136"/>
    </source>
</evidence>
<dbReference type="Gene3D" id="3.40.50.300">
    <property type="entry name" value="P-loop containing nucleotide triphosphate hydrolases"/>
    <property type="match status" value="1"/>
</dbReference>
<dbReference type="SUPFAM" id="SSF50331">
    <property type="entry name" value="MOP-like"/>
    <property type="match status" value="1"/>
</dbReference>
<dbReference type="GO" id="GO:0008643">
    <property type="term" value="P:carbohydrate transport"/>
    <property type="evidence" value="ECO:0007669"/>
    <property type="project" value="InterPro"/>
</dbReference>
<organism evidence="8 9">
    <name type="scientific">Pseudarthrobacter phenanthrenivorans</name>
    <name type="common">Arthrobacter phenanthrenivorans</name>
    <dbReference type="NCBI Taxonomy" id="361575"/>
    <lineage>
        <taxon>Bacteria</taxon>
        <taxon>Bacillati</taxon>
        <taxon>Actinomycetota</taxon>
        <taxon>Actinomycetes</taxon>
        <taxon>Micrococcales</taxon>
        <taxon>Micrococcaceae</taxon>
        <taxon>Pseudarthrobacter</taxon>
    </lineage>
</organism>
<dbReference type="Gene3D" id="2.40.50.100">
    <property type="match status" value="1"/>
</dbReference>
<dbReference type="GO" id="GO:0005524">
    <property type="term" value="F:ATP binding"/>
    <property type="evidence" value="ECO:0007669"/>
    <property type="project" value="UniProtKB-KW"/>
</dbReference>
<evidence type="ECO:0000256" key="2">
    <source>
        <dbReference type="ARBA" id="ARBA00022475"/>
    </source>
</evidence>
<dbReference type="PANTHER" id="PTHR43875">
    <property type="entry name" value="MALTODEXTRIN IMPORT ATP-BINDING PROTEIN MSMX"/>
    <property type="match status" value="1"/>
</dbReference>